<proteinExistence type="predicted"/>
<sequence>MLAISQSGENYYYLNWVPSEAGPMVTQHGSIKKELENPDKIDEHYYEVLDEIFSNVKNGNPICTFSLDSSNVLFSTCYAENNSEEMINWHLKQSRDEALNKIIDYYHYSFNPESGRVLNIGIPKTIRQSFNKNMSLLKSKMNGLSVGIFSAEVGARQWMHAHKHESYLIWKIGKKKNDELLYINNEKLTTYFSFHRSEKKSKMNWQFGDKNIAENICQDIINVQNNNSKKFTSAQQVYLYTTDGNMKDVKFFHNLGIQNLILLNPLLFLETAEDEKVHEYNTLALAETGNSFGGIDV</sequence>
<reference evidence="1" key="1">
    <citation type="submission" date="2018-05" db="EMBL/GenBank/DDBJ databases">
        <authorList>
            <person name="Lanie J.A."/>
            <person name="Ng W.-L."/>
            <person name="Kazmierczak K.M."/>
            <person name="Andrzejewski T.M."/>
            <person name="Davidsen T.M."/>
            <person name="Wayne K.J."/>
            <person name="Tettelin H."/>
            <person name="Glass J.I."/>
            <person name="Rusch D."/>
            <person name="Podicherti R."/>
            <person name="Tsui H.-C.T."/>
            <person name="Winkler M.E."/>
        </authorList>
    </citation>
    <scope>NUCLEOTIDE SEQUENCE</scope>
</reference>
<evidence type="ECO:0000313" key="1">
    <source>
        <dbReference type="EMBL" id="SVA01897.1"/>
    </source>
</evidence>
<protein>
    <submittedName>
        <fullName evidence="1">Uncharacterized protein</fullName>
    </submittedName>
</protein>
<accession>A0A381SHS6</accession>
<dbReference type="AlphaFoldDB" id="A0A381SHS6"/>
<gene>
    <name evidence="1" type="ORF">METZ01_LOCUS54751</name>
</gene>
<dbReference type="EMBL" id="UINC01002950">
    <property type="protein sequence ID" value="SVA01897.1"/>
    <property type="molecule type" value="Genomic_DNA"/>
</dbReference>
<name>A0A381SHS6_9ZZZZ</name>
<organism evidence="1">
    <name type="scientific">marine metagenome</name>
    <dbReference type="NCBI Taxonomy" id="408172"/>
    <lineage>
        <taxon>unclassified sequences</taxon>
        <taxon>metagenomes</taxon>
        <taxon>ecological metagenomes</taxon>
    </lineage>
</organism>